<dbReference type="PANTHER" id="PTHR31325">
    <property type="entry name" value="OS01G0798800 PROTEIN-RELATED"/>
    <property type="match status" value="1"/>
</dbReference>
<keyword evidence="1" id="KW-0472">Membrane</keyword>
<feature type="transmembrane region" description="Helical" evidence="1">
    <location>
        <begin position="105"/>
        <end position="130"/>
    </location>
</feature>
<proteinExistence type="predicted"/>
<feature type="transmembrane region" description="Helical" evidence="1">
    <location>
        <begin position="57"/>
        <end position="78"/>
    </location>
</feature>
<keyword evidence="4" id="KW-1185">Reference proteome</keyword>
<sequence length="629" mass="70505">MSNDNCTSNVSQSIIGVLDVIAPQIAKANGLLFWGVILVGVVVGIGTYAPRYRRHPLIGILFVAATTHFLPIISSVAASVTSTELLIHTILINDGLNSRVYCTQYAHIFLIFVWAGLVMMVAVNASVIVVGDARERRNIGPLKAVTGAVVWTTYLTISTLVDLYREKVATIQFIEQRTVANVTVLGQLFLIMYTKLIFKYYAFYKAKHSFAHGRSPSLVDGYMDQLQQLGDNSDTPTILKQGEYTEYDARLHPPALIVMGEDNAQVDNQPYGNRLKWIPGQGDKVLTLDRVWKLDDMDMLQSPSAQPKYLVFSFTLFKLLRCRFAKYTISSASFTKTQKFFRYTLIKGSGAAGERAFRIVVDELSFLHDYYNSSKPIYYSHHGFVIFNIILSLYTIGYCIYLMVIYIVLMAMGYHHSQIYCSDECLGEIFEADFAGKYSDYVQRPPSPVPCDTHADLIDGSKCTSYTILTWHIATTVFEVQQNQQQHDKCPHNVAATHLSRYCAYLVACYPELLTDNNDEWCKRLYEDAKKEAARVLSTPRGATATYPLIVDLLSTQSTHSVLKDGASLGKQLVDSGMGWEPLARFWSEMILYVAPSENLEAQAEAVARGGELITLIWAMLSHAGIDRK</sequence>
<keyword evidence="1" id="KW-1133">Transmembrane helix</keyword>
<reference evidence="3" key="1">
    <citation type="submission" date="2020-07" db="EMBL/GenBank/DDBJ databases">
        <title>Genome sequence and genetic diversity analysis of an under-domesticated orphan crop, white fonio (Digitaria exilis).</title>
        <authorList>
            <person name="Bennetzen J.L."/>
            <person name="Chen S."/>
            <person name="Ma X."/>
            <person name="Wang X."/>
            <person name="Yssel A.E.J."/>
            <person name="Chaluvadi S.R."/>
            <person name="Johnson M."/>
            <person name="Gangashetty P."/>
            <person name="Hamidou F."/>
            <person name="Sanogo M.D."/>
            <person name="Zwaenepoel A."/>
            <person name="Wallace J."/>
            <person name="Van De Peer Y."/>
            <person name="Van Deynze A."/>
        </authorList>
    </citation>
    <scope>NUCLEOTIDE SEQUENCE</scope>
    <source>
        <tissue evidence="3">Leaves</tissue>
    </source>
</reference>
<dbReference type="EMBL" id="JACEFO010002208">
    <property type="protein sequence ID" value="KAF8673207.1"/>
    <property type="molecule type" value="Genomic_DNA"/>
</dbReference>
<evidence type="ECO:0000256" key="1">
    <source>
        <dbReference type="SAM" id="Phobius"/>
    </source>
</evidence>
<dbReference type="OrthoDB" id="677977at2759"/>
<evidence type="ECO:0000259" key="2">
    <source>
        <dbReference type="Pfam" id="PF13968"/>
    </source>
</evidence>
<dbReference type="AlphaFoldDB" id="A0A835E8X9"/>
<dbReference type="InterPro" id="IPR007658">
    <property type="entry name" value="DUF594"/>
</dbReference>
<protein>
    <recommendedName>
        <fullName evidence="2">DUF4220 domain-containing protein</fullName>
    </recommendedName>
</protein>
<feature type="transmembrane region" description="Helical" evidence="1">
    <location>
        <begin position="384"/>
        <end position="414"/>
    </location>
</feature>
<evidence type="ECO:0000313" key="3">
    <source>
        <dbReference type="EMBL" id="KAF8673207.1"/>
    </source>
</evidence>
<dbReference type="Proteomes" id="UP000636709">
    <property type="component" value="Unassembled WGS sequence"/>
</dbReference>
<feature type="transmembrane region" description="Helical" evidence="1">
    <location>
        <begin position="184"/>
        <end position="204"/>
    </location>
</feature>
<feature type="domain" description="DUF4220" evidence="2">
    <location>
        <begin position="174"/>
        <end position="406"/>
    </location>
</feature>
<feature type="transmembrane region" description="Helical" evidence="1">
    <location>
        <begin position="142"/>
        <end position="164"/>
    </location>
</feature>
<keyword evidence="1" id="KW-0812">Transmembrane</keyword>
<organism evidence="3 4">
    <name type="scientific">Digitaria exilis</name>
    <dbReference type="NCBI Taxonomy" id="1010633"/>
    <lineage>
        <taxon>Eukaryota</taxon>
        <taxon>Viridiplantae</taxon>
        <taxon>Streptophyta</taxon>
        <taxon>Embryophyta</taxon>
        <taxon>Tracheophyta</taxon>
        <taxon>Spermatophyta</taxon>
        <taxon>Magnoliopsida</taxon>
        <taxon>Liliopsida</taxon>
        <taxon>Poales</taxon>
        <taxon>Poaceae</taxon>
        <taxon>PACMAD clade</taxon>
        <taxon>Panicoideae</taxon>
        <taxon>Panicodae</taxon>
        <taxon>Paniceae</taxon>
        <taxon>Anthephorinae</taxon>
        <taxon>Digitaria</taxon>
    </lineage>
</organism>
<feature type="transmembrane region" description="Helical" evidence="1">
    <location>
        <begin position="31"/>
        <end position="50"/>
    </location>
</feature>
<name>A0A835E8X9_9POAL</name>
<gene>
    <name evidence="3" type="ORF">HU200_048757</name>
</gene>
<evidence type="ECO:0000313" key="4">
    <source>
        <dbReference type="Proteomes" id="UP000636709"/>
    </source>
</evidence>
<dbReference type="Pfam" id="PF04578">
    <property type="entry name" value="DUF594"/>
    <property type="match status" value="1"/>
</dbReference>
<comment type="caution">
    <text evidence="3">The sequence shown here is derived from an EMBL/GenBank/DDBJ whole genome shotgun (WGS) entry which is preliminary data.</text>
</comment>
<accession>A0A835E8X9</accession>
<dbReference type="Pfam" id="PF13968">
    <property type="entry name" value="DUF4220"/>
    <property type="match status" value="1"/>
</dbReference>
<dbReference type="InterPro" id="IPR025315">
    <property type="entry name" value="DUF4220"/>
</dbReference>